<proteinExistence type="predicted"/>
<gene>
    <name evidence="1" type="ORF">E5J99_04180</name>
</gene>
<dbReference type="OrthoDB" id="1366475at2"/>
<reference evidence="1 2" key="1">
    <citation type="submission" date="2019-04" db="EMBL/GenBank/DDBJ databases">
        <authorList>
            <person name="Feng G."/>
            <person name="Zhang J."/>
            <person name="Zhu H."/>
        </authorList>
    </citation>
    <scope>NUCLEOTIDE SEQUENCE [LARGE SCALE GENOMIC DNA]</scope>
    <source>
        <strain evidence="1 2">JCM 17223</strain>
    </source>
</reference>
<keyword evidence="2" id="KW-1185">Reference proteome</keyword>
<dbReference type="AlphaFoldDB" id="A0A4Z0PQ00"/>
<organism evidence="1 2">
    <name type="scientific">Hymenobacter elongatus</name>
    <dbReference type="NCBI Taxonomy" id="877208"/>
    <lineage>
        <taxon>Bacteria</taxon>
        <taxon>Pseudomonadati</taxon>
        <taxon>Bacteroidota</taxon>
        <taxon>Cytophagia</taxon>
        <taxon>Cytophagales</taxon>
        <taxon>Hymenobacteraceae</taxon>
        <taxon>Hymenobacter</taxon>
    </lineage>
</organism>
<evidence type="ECO:0000313" key="2">
    <source>
        <dbReference type="Proteomes" id="UP000297739"/>
    </source>
</evidence>
<evidence type="ECO:0000313" key="1">
    <source>
        <dbReference type="EMBL" id="TGE18947.1"/>
    </source>
</evidence>
<protein>
    <submittedName>
        <fullName evidence="1">Uncharacterized protein</fullName>
    </submittedName>
</protein>
<dbReference type="RefSeq" id="WP_135496460.1">
    <property type="nucleotide sequence ID" value="NZ_SRLD01000005.1"/>
</dbReference>
<sequence>MKIKNYLDCIPYITQLTSAQASHVLESDDAREQAEGRHLWVFGVLVGKANKKQRPAYVKVQLGRTPADAVCISFHPPEYPLTFLFPSIYSSTFETIYNAQS</sequence>
<accession>A0A4Z0PQ00</accession>
<dbReference type="Proteomes" id="UP000297739">
    <property type="component" value="Unassembled WGS sequence"/>
</dbReference>
<comment type="caution">
    <text evidence="1">The sequence shown here is derived from an EMBL/GenBank/DDBJ whole genome shotgun (WGS) entry which is preliminary data.</text>
</comment>
<name>A0A4Z0PQ00_9BACT</name>
<dbReference type="EMBL" id="SRLD01000005">
    <property type="protein sequence ID" value="TGE18947.1"/>
    <property type="molecule type" value="Genomic_DNA"/>
</dbReference>